<dbReference type="CDD" id="cd22513">
    <property type="entry name" value="KH-I_BTR1_rpt1"/>
    <property type="match status" value="1"/>
</dbReference>
<dbReference type="EMBL" id="JBHFFA010000006">
    <property type="protein sequence ID" value="KAL2621058.1"/>
    <property type="molecule type" value="Genomic_DNA"/>
</dbReference>
<keyword evidence="1" id="KW-0677">Repeat</keyword>
<comment type="caution">
    <text evidence="5">The sequence shown here is derived from an EMBL/GenBank/DDBJ whole genome shotgun (WGS) entry which is preliminary data.</text>
</comment>
<proteinExistence type="predicted"/>
<evidence type="ECO:0000256" key="2">
    <source>
        <dbReference type="PROSITE-ProRule" id="PRU00117"/>
    </source>
</evidence>
<evidence type="ECO:0000313" key="6">
    <source>
        <dbReference type="Proteomes" id="UP001605036"/>
    </source>
</evidence>
<gene>
    <name evidence="5" type="ORF">R1flu_001263</name>
</gene>
<protein>
    <recommendedName>
        <fullName evidence="4">K Homology domain-containing protein</fullName>
    </recommendedName>
</protein>
<dbReference type="Pfam" id="PF00013">
    <property type="entry name" value="KH_1"/>
    <property type="match status" value="3"/>
</dbReference>
<feature type="domain" description="K Homology" evidence="4">
    <location>
        <begin position="294"/>
        <end position="367"/>
    </location>
</feature>
<dbReference type="InterPro" id="IPR004088">
    <property type="entry name" value="KH_dom_type_1"/>
</dbReference>
<dbReference type="SMART" id="SM00322">
    <property type="entry name" value="KH"/>
    <property type="match status" value="3"/>
</dbReference>
<keyword evidence="6" id="KW-1185">Reference proteome</keyword>
<evidence type="ECO:0000256" key="3">
    <source>
        <dbReference type="SAM" id="MobiDB-lite"/>
    </source>
</evidence>
<dbReference type="Proteomes" id="UP001605036">
    <property type="component" value="Unassembled WGS sequence"/>
</dbReference>
<dbReference type="PROSITE" id="PS50084">
    <property type="entry name" value="KH_TYPE_1"/>
    <property type="match status" value="3"/>
</dbReference>
<dbReference type="AlphaFoldDB" id="A0ABD1Y2S3"/>
<accession>A0ABD1Y2S3</accession>
<feature type="compositionally biased region" description="Low complexity" evidence="3">
    <location>
        <begin position="13"/>
        <end position="30"/>
    </location>
</feature>
<feature type="domain" description="K Homology" evidence="4">
    <location>
        <begin position="139"/>
        <end position="212"/>
    </location>
</feature>
<dbReference type="GO" id="GO:0003723">
    <property type="term" value="F:RNA binding"/>
    <property type="evidence" value="ECO:0007669"/>
    <property type="project" value="UniProtKB-UniRule"/>
</dbReference>
<feature type="region of interest" description="Disordered" evidence="3">
    <location>
        <begin position="1"/>
        <end position="50"/>
    </location>
</feature>
<reference evidence="5 6" key="1">
    <citation type="submission" date="2024-09" db="EMBL/GenBank/DDBJ databases">
        <title>Chromosome-scale assembly of Riccia fluitans.</title>
        <authorList>
            <person name="Paukszto L."/>
            <person name="Sawicki J."/>
            <person name="Karawczyk K."/>
            <person name="Piernik-Szablinska J."/>
            <person name="Szczecinska M."/>
            <person name="Mazdziarz M."/>
        </authorList>
    </citation>
    <scope>NUCLEOTIDE SEQUENCE [LARGE SCALE GENOMIC DNA]</scope>
    <source>
        <strain evidence="5">Rf_01</strain>
        <tissue evidence="5">Aerial parts of the thallus</tissue>
    </source>
</reference>
<dbReference type="InterPro" id="IPR036612">
    <property type="entry name" value="KH_dom_type_1_sf"/>
</dbReference>
<dbReference type="Gene3D" id="3.30.1370.10">
    <property type="entry name" value="K Homology domain, type 1"/>
    <property type="match status" value="3"/>
</dbReference>
<dbReference type="CDD" id="cd22437">
    <property type="entry name" value="KH-I_BTR1_rpt2"/>
    <property type="match status" value="1"/>
</dbReference>
<evidence type="ECO:0000256" key="1">
    <source>
        <dbReference type="ARBA" id="ARBA00022737"/>
    </source>
</evidence>
<dbReference type="SUPFAM" id="SSF54791">
    <property type="entry name" value="Eukaryotic type KH-domain (KH-domain type I)"/>
    <property type="match status" value="3"/>
</dbReference>
<evidence type="ECO:0000259" key="4">
    <source>
        <dbReference type="SMART" id="SM00322"/>
    </source>
</evidence>
<name>A0ABD1Y2S3_9MARC</name>
<keyword evidence="2" id="KW-0694">RNA-binding</keyword>
<dbReference type="InterPro" id="IPR004087">
    <property type="entry name" value="KH_dom"/>
</dbReference>
<sequence>MHWDSPGGDDLAQSPTMESTPQQQQQQQEQSPEETRASPTNLSAHHETDNMSSITSSVRFLISNAAAGSVIGKGGATISDFQAQSNARIQLSRNHEYFPGTTDRIILISGTVSEILTALNLILSKILNEAEDGDDGDQKLNQVRLIVPNNVCGAIIGKGGATIKAFVEDSGANIKLSSQDQTIPGVSDRMVTITGTLEKQLRAVDSIMSKLSEDPNYAQYANSPISYPGMGLLGMQGLRGRYAGSPVQSPGYAAAILFPSAGAVNSRSKGIMPPLVGLHSPIQITLPVVEAGPLTTSLTVAVPDDRVGAIVGRGGKTIAEIQLASGVRIKISERGDFVAGTKHRKVTIAGTAEGVRMAQHLLTQKVQQSFASDYDR</sequence>
<dbReference type="PANTHER" id="PTHR10288">
    <property type="entry name" value="KH DOMAIN CONTAINING RNA BINDING PROTEIN"/>
    <property type="match status" value="1"/>
</dbReference>
<evidence type="ECO:0000313" key="5">
    <source>
        <dbReference type="EMBL" id="KAL2621058.1"/>
    </source>
</evidence>
<organism evidence="5 6">
    <name type="scientific">Riccia fluitans</name>
    <dbReference type="NCBI Taxonomy" id="41844"/>
    <lineage>
        <taxon>Eukaryota</taxon>
        <taxon>Viridiplantae</taxon>
        <taxon>Streptophyta</taxon>
        <taxon>Embryophyta</taxon>
        <taxon>Marchantiophyta</taxon>
        <taxon>Marchantiopsida</taxon>
        <taxon>Marchantiidae</taxon>
        <taxon>Marchantiales</taxon>
        <taxon>Ricciaceae</taxon>
        <taxon>Riccia</taxon>
    </lineage>
</organism>
<feature type="domain" description="K Homology" evidence="4">
    <location>
        <begin position="54"/>
        <end position="127"/>
    </location>
</feature>